<dbReference type="Proteomes" id="UP000324897">
    <property type="component" value="Unassembled WGS sequence"/>
</dbReference>
<protein>
    <recommendedName>
        <fullName evidence="6">TF-B3 domain-containing protein</fullName>
    </recommendedName>
</protein>
<evidence type="ECO:0000313" key="7">
    <source>
        <dbReference type="EMBL" id="TVU13720.1"/>
    </source>
</evidence>
<dbReference type="GO" id="GO:0003677">
    <property type="term" value="F:DNA binding"/>
    <property type="evidence" value="ECO:0007669"/>
    <property type="project" value="UniProtKB-KW"/>
</dbReference>
<dbReference type="EMBL" id="RWGY01000031">
    <property type="protein sequence ID" value="TVU13720.1"/>
    <property type="molecule type" value="Genomic_DNA"/>
</dbReference>
<dbReference type="GO" id="GO:0005634">
    <property type="term" value="C:nucleus"/>
    <property type="evidence" value="ECO:0007669"/>
    <property type="project" value="UniProtKB-SubCell"/>
</dbReference>
<accession>A0A5J9TQU4</accession>
<dbReference type="OrthoDB" id="1666376at2759"/>
<organism evidence="7 8">
    <name type="scientific">Eragrostis curvula</name>
    <name type="common">weeping love grass</name>
    <dbReference type="NCBI Taxonomy" id="38414"/>
    <lineage>
        <taxon>Eukaryota</taxon>
        <taxon>Viridiplantae</taxon>
        <taxon>Streptophyta</taxon>
        <taxon>Embryophyta</taxon>
        <taxon>Tracheophyta</taxon>
        <taxon>Spermatophyta</taxon>
        <taxon>Magnoliopsida</taxon>
        <taxon>Liliopsida</taxon>
        <taxon>Poales</taxon>
        <taxon>Poaceae</taxon>
        <taxon>PACMAD clade</taxon>
        <taxon>Chloridoideae</taxon>
        <taxon>Eragrostideae</taxon>
        <taxon>Eragrostidinae</taxon>
        <taxon>Eragrostis</taxon>
    </lineage>
</organism>
<dbReference type="AlphaFoldDB" id="A0A5J9TQU4"/>
<keyword evidence="3" id="KW-0238">DNA-binding</keyword>
<dbReference type="SUPFAM" id="SSF101936">
    <property type="entry name" value="DNA-binding pseudobarrel domain"/>
    <property type="match status" value="1"/>
</dbReference>
<evidence type="ECO:0000256" key="4">
    <source>
        <dbReference type="ARBA" id="ARBA00023163"/>
    </source>
</evidence>
<comment type="subcellular location">
    <subcellularLocation>
        <location evidence="1">Nucleus</location>
    </subcellularLocation>
</comment>
<dbReference type="PROSITE" id="PS50863">
    <property type="entry name" value="B3"/>
    <property type="match status" value="1"/>
</dbReference>
<keyword evidence="4" id="KW-0804">Transcription</keyword>
<reference evidence="7 8" key="1">
    <citation type="journal article" date="2019" name="Sci. Rep.">
        <title>A high-quality genome of Eragrostis curvula grass provides insights into Poaceae evolution and supports new strategies to enhance forage quality.</title>
        <authorList>
            <person name="Carballo J."/>
            <person name="Santos B.A.C.M."/>
            <person name="Zappacosta D."/>
            <person name="Garbus I."/>
            <person name="Selva J.P."/>
            <person name="Gallo C.A."/>
            <person name="Diaz A."/>
            <person name="Albertini E."/>
            <person name="Caccamo M."/>
            <person name="Echenique V."/>
        </authorList>
    </citation>
    <scope>NUCLEOTIDE SEQUENCE [LARGE SCALE GENOMIC DNA]</scope>
    <source>
        <strain evidence="8">cv. Victoria</strain>
        <tissue evidence="7">Leaf</tissue>
    </source>
</reference>
<keyword evidence="8" id="KW-1185">Reference proteome</keyword>
<sequence>MRLTWACSEAAETAWPHTSNIFKFVVAKASTHSKLLAKLFCDAIRLQRPCTIILETSTNNTGWQVSGYPCKDGSYVLWRGWRSFCQLNNLKEDDTCTFHELRKRIPDDARSVVCSSRREFNGSRWNKKMEPWGQHT</sequence>
<gene>
    <name evidence="7" type="ORF">EJB05_37140</name>
</gene>
<dbReference type="InterPro" id="IPR003340">
    <property type="entry name" value="B3_DNA-bd"/>
</dbReference>
<feature type="domain" description="TF-B3" evidence="6">
    <location>
        <begin position="51"/>
        <end position="119"/>
    </location>
</feature>
<keyword evidence="2" id="KW-0805">Transcription regulation</keyword>
<proteinExistence type="predicted"/>
<dbReference type="Gramene" id="TVU13720">
    <property type="protein sequence ID" value="TVU13720"/>
    <property type="gene ID" value="EJB05_37140"/>
</dbReference>
<evidence type="ECO:0000256" key="2">
    <source>
        <dbReference type="ARBA" id="ARBA00023015"/>
    </source>
</evidence>
<evidence type="ECO:0000256" key="1">
    <source>
        <dbReference type="ARBA" id="ARBA00004123"/>
    </source>
</evidence>
<dbReference type="Pfam" id="PF02362">
    <property type="entry name" value="B3"/>
    <property type="match status" value="1"/>
</dbReference>
<evidence type="ECO:0000313" key="8">
    <source>
        <dbReference type="Proteomes" id="UP000324897"/>
    </source>
</evidence>
<name>A0A5J9TQU4_9POAL</name>
<evidence type="ECO:0000256" key="5">
    <source>
        <dbReference type="ARBA" id="ARBA00023242"/>
    </source>
</evidence>
<feature type="non-terminal residue" evidence="7">
    <location>
        <position position="1"/>
    </location>
</feature>
<comment type="caution">
    <text evidence="7">The sequence shown here is derived from an EMBL/GenBank/DDBJ whole genome shotgun (WGS) entry which is preliminary data.</text>
</comment>
<dbReference type="Gene3D" id="2.40.330.10">
    <property type="entry name" value="DNA-binding pseudobarrel domain"/>
    <property type="match status" value="1"/>
</dbReference>
<keyword evidence="5" id="KW-0539">Nucleus</keyword>
<dbReference type="CDD" id="cd10017">
    <property type="entry name" value="B3_DNA"/>
    <property type="match status" value="1"/>
</dbReference>
<evidence type="ECO:0000259" key="6">
    <source>
        <dbReference type="PROSITE" id="PS50863"/>
    </source>
</evidence>
<evidence type="ECO:0000256" key="3">
    <source>
        <dbReference type="ARBA" id="ARBA00023125"/>
    </source>
</evidence>
<dbReference type="InterPro" id="IPR015300">
    <property type="entry name" value="DNA-bd_pseudobarrel_sf"/>
</dbReference>